<reference evidence="2" key="1">
    <citation type="submission" date="2019-04" db="EMBL/GenBank/DDBJ databases">
        <title>Genome assembly of Zosterops borbonicus 15179.</title>
        <authorList>
            <person name="Leroy T."/>
            <person name="Anselmetti Y."/>
            <person name="Tilak M.-K."/>
            <person name="Nabholz B."/>
        </authorList>
    </citation>
    <scope>NUCLEOTIDE SEQUENCE</scope>
    <source>
        <strain evidence="2">HGM_15179</strain>
        <tissue evidence="2">Muscle</tissue>
    </source>
</reference>
<proteinExistence type="predicted"/>
<sequence length="102" mass="10360">MLGGCGGSSGILQHPVKSTCGHSSPKSCRSLHCKVIDGHISSVRVISKSLSLQAERLAAVGDSGGVVFTMGSLGDGRLGPVLHSCQLAIPALTPGYSTQFPT</sequence>
<evidence type="ECO:0000256" key="1">
    <source>
        <dbReference type="SAM" id="MobiDB-lite"/>
    </source>
</evidence>
<comment type="caution">
    <text evidence="2">The sequence shown here is derived from an EMBL/GenBank/DDBJ whole genome shotgun (WGS) entry which is preliminary data.</text>
</comment>
<protein>
    <submittedName>
        <fullName evidence="2">Uncharacterized protein</fullName>
    </submittedName>
</protein>
<gene>
    <name evidence="2" type="ORF">HGM15179_010105</name>
</gene>
<organism evidence="2 3">
    <name type="scientific">Zosterops borbonicus</name>
    <dbReference type="NCBI Taxonomy" id="364589"/>
    <lineage>
        <taxon>Eukaryota</taxon>
        <taxon>Metazoa</taxon>
        <taxon>Chordata</taxon>
        <taxon>Craniata</taxon>
        <taxon>Vertebrata</taxon>
        <taxon>Euteleostomi</taxon>
        <taxon>Archelosauria</taxon>
        <taxon>Archosauria</taxon>
        <taxon>Dinosauria</taxon>
        <taxon>Saurischia</taxon>
        <taxon>Theropoda</taxon>
        <taxon>Coelurosauria</taxon>
        <taxon>Aves</taxon>
        <taxon>Neognathae</taxon>
        <taxon>Neoaves</taxon>
        <taxon>Telluraves</taxon>
        <taxon>Australaves</taxon>
        <taxon>Passeriformes</taxon>
        <taxon>Sylvioidea</taxon>
        <taxon>Zosteropidae</taxon>
        <taxon>Zosterops</taxon>
    </lineage>
</organism>
<evidence type="ECO:0000313" key="3">
    <source>
        <dbReference type="Proteomes" id="UP000796761"/>
    </source>
</evidence>
<name>A0A8K1LKH5_9PASS</name>
<feature type="region of interest" description="Disordered" evidence="1">
    <location>
        <begin position="1"/>
        <end position="25"/>
    </location>
</feature>
<accession>A0A8K1LKH5</accession>
<dbReference type="EMBL" id="SWJQ01000287">
    <property type="protein sequence ID" value="TRZ17011.1"/>
    <property type="molecule type" value="Genomic_DNA"/>
</dbReference>
<dbReference type="Proteomes" id="UP000796761">
    <property type="component" value="Unassembled WGS sequence"/>
</dbReference>
<evidence type="ECO:0000313" key="2">
    <source>
        <dbReference type="EMBL" id="TRZ17011.1"/>
    </source>
</evidence>
<dbReference type="AlphaFoldDB" id="A0A8K1LKH5"/>
<keyword evidence="3" id="KW-1185">Reference proteome</keyword>